<dbReference type="CDD" id="cd02651">
    <property type="entry name" value="nuc_hydro_IU_UC_XIUA"/>
    <property type="match status" value="1"/>
</dbReference>
<dbReference type="Proteomes" id="UP000824976">
    <property type="component" value="Chromosome"/>
</dbReference>
<evidence type="ECO:0000256" key="2">
    <source>
        <dbReference type="ARBA" id="ARBA00023295"/>
    </source>
</evidence>
<evidence type="ECO:0000256" key="1">
    <source>
        <dbReference type="ARBA" id="ARBA00022801"/>
    </source>
</evidence>
<reference evidence="6 8" key="2">
    <citation type="submission" date="2019-06" db="EMBL/GenBank/DDBJ databases">
        <title>Complete genome of Dickeya zeae PL65.</title>
        <authorList>
            <person name="Boluk G."/>
            <person name="Arif M."/>
        </authorList>
    </citation>
    <scope>NUCLEOTIDE SEQUENCE [LARGE SCALE GENOMIC DNA]</scope>
    <source>
        <strain evidence="6 8">PL65</strain>
    </source>
</reference>
<organism evidence="5 7">
    <name type="scientific">Dickeya zeae</name>
    <dbReference type="NCBI Taxonomy" id="204042"/>
    <lineage>
        <taxon>Bacteria</taxon>
        <taxon>Pseudomonadati</taxon>
        <taxon>Pseudomonadota</taxon>
        <taxon>Gammaproteobacteria</taxon>
        <taxon>Enterobacterales</taxon>
        <taxon>Pectobacteriaceae</taxon>
        <taxon>Dickeya</taxon>
    </lineage>
</organism>
<dbReference type="PANTHER" id="PTHR12304">
    <property type="entry name" value="INOSINE-URIDINE PREFERRING NUCLEOSIDE HYDROLASE"/>
    <property type="match status" value="1"/>
</dbReference>
<proteinExistence type="predicted"/>
<evidence type="ECO:0000313" key="6">
    <source>
        <dbReference type="EMBL" id="QYM91501.1"/>
    </source>
</evidence>
<feature type="domain" description="Inosine/uridine-preferring nucleoside hydrolase" evidence="4">
    <location>
        <begin position="6"/>
        <end position="302"/>
    </location>
</feature>
<dbReference type="GO" id="GO:0008477">
    <property type="term" value="F:purine nucleosidase activity"/>
    <property type="evidence" value="ECO:0007669"/>
    <property type="project" value="TreeGrafter"/>
</dbReference>
<dbReference type="InterPro" id="IPR023186">
    <property type="entry name" value="IUNH"/>
</dbReference>
<dbReference type="SUPFAM" id="SSF53590">
    <property type="entry name" value="Nucleoside hydrolase"/>
    <property type="match status" value="1"/>
</dbReference>
<reference evidence="5 7" key="1">
    <citation type="submission" date="2018-11" db="EMBL/GenBank/DDBJ databases">
        <title>Complete genome sequence of Dickeya zeae strain CE1 infecting Canna edulis Ker-Gawl. in China.</title>
        <authorList>
            <person name="Zhang J."/>
            <person name="Lin B."/>
            <person name="Shen H."/>
            <person name="Jiang S."/>
            <person name="Pu X."/>
            <person name="Sun D."/>
        </authorList>
    </citation>
    <scope>NUCLEOTIDE SEQUENCE [LARGE SCALE GENOMIC DNA]</scope>
    <source>
        <strain evidence="5 7">CE1</strain>
    </source>
</reference>
<keyword evidence="8" id="KW-1185">Reference proteome</keyword>
<dbReference type="EMBL" id="CP040817">
    <property type="protein sequence ID" value="QYM91501.1"/>
    <property type="molecule type" value="Genomic_DNA"/>
</dbReference>
<evidence type="ECO:0000313" key="7">
    <source>
        <dbReference type="Proteomes" id="UP000500801"/>
    </source>
</evidence>
<dbReference type="GO" id="GO:0005829">
    <property type="term" value="C:cytosol"/>
    <property type="evidence" value="ECO:0007669"/>
    <property type="project" value="TreeGrafter"/>
</dbReference>
<gene>
    <name evidence="5" type="ORF">DWG24_13240</name>
    <name evidence="6" type="ORF">FGI21_06205</name>
</gene>
<dbReference type="AlphaFoldDB" id="A0AAE7CZB2"/>
<name>A0AAE7CZB2_9GAMM</name>
<dbReference type="InterPro" id="IPR036452">
    <property type="entry name" value="Ribo_hydro-like"/>
</dbReference>
<evidence type="ECO:0000313" key="8">
    <source>
        <dbReference type="Proteomes" id="UP000824976"/>
    </source>
</evidence>
<dbReference type="Proteomes" id="UP000500801">
    <property type="component" value="Chromosome"/>
</dbReference>
<dbReference type="Gene3D" id="3.90.245.10">
    <property type="entry name" value="Ribonucleoside hydrolase-like"/>
    <property type="match status" value="1"/>
</dbReference>
<accession>A0AAE7CZB2</accession>
<evidence type="ECO:0000313" key="5">
    <source>
        <dbReference type="EMBL" id="QIZ51652.1"/>
    </source>
</evidence>
<evidence type="ECO:0000259" key="4">
    <source>
        <dbReference type="Pfam" id="PF01156"/>
    </source>
</evidence>
<protein>
    <submittedName>
        <fullName evidence="5">Nucleoside hydrolase</fullName>
    </submittedName>
</protein>
<dbReference type="Pfam" id="PF01156">
    <property type="entry name" value="IU_nuc_hydro"/>
    <property type="match status" value="1"/>
</dbReference>
<dbReference type="PANTHER" id="PTHR12304:SF4">
    <property type="entry name" value="URIDINE NUCLEOSIDASE"/>
    <property type="match status" value="1"/>
</dbReference>
<dbReference type="EMBL" id="CP033622">
    <property type="protein sequence ID" value="QIZ51652.1"/>
    <property type="molecule type" value="Genomic_DNA"/>
</dbReference>
<keyword evidence="1 5" id="KW-0378">Hydrolase</keyword>
<evidence type="ECO:0000256" key="3">
    <source>
        <dbReference type="SAM" id="MobiDB-lite"/>
    </source>
</evidence>
<dbReference type="InterPro" id="IPR001910">
    <property type="entry name" value="Inosine/uridine_hydrolase_dom"/>
</dbReference>
<dbReference type="GO" id="GO:0006152">
    <property type="term" value="P:purine nucleoside catabolic process"/>
    <property type="evidence" value="ECO:0007669"/>
    <property type="project" value="TreeGrafter"/>
</dbReference>
<sequence>MRSIPVIIDCDPGIDDALALLSAFVAPQLSIQGITVVNGNQPLPNTLRNALQIVELGGRTDIPVFAGCWQPLLREPIHGQFHGPHGLGDSDFPAPRKTEEPQHAVNFLIARCRAAAQCGERITLCSLGPMTNLASAFSIAPDIAAGIERIVSMGGACRELGNRTMTSEFNLLADPHAAHIVFSQGVPMTLLPLDATHQVILTPERVHELVAHAGRLRGPLSQLMAFWDRNDIKRYGSRGGPLHDPLVIAWLLRPDLFRTERARILVEHQSELCMGQSVMDIYGKSGLTPNVDVVTGVEVDEVIRLFCQLFSVYETFSAYDTFSTYDASSVNNRPSANNNPSTDNRPSAHGTTR</sequence>
<dbReference type="RefSeq" id="WP_168362862.1">
    <property type="nucleotide sequence ID" value="NZ_CP033622.1"/>
</dbReference>
<feature type="region of interest" description="Disordered" evidence="3">
    <location>
        <begin position="329"/>
        <end position="353"/>
    </location>
</feature>
<keyword evidence="2" id="KW-0326">Glycosidase</keyword>